<protein>
    <recommendedName>
        <fullName evidence="4">Geranylgeranyl pyrophosphate synthetase</fullName>
    </recommendedName>
</protein>
<evidence type="ECO:0000313" key="2">
    <source>
        <dbReference type="EMBL" id="PTB72716.1"/>
    </source>
</evidence>
<sequence length="456" mass="51436">MPDTRPVNPLVQTKASPPPPLGELVEAINRSQLKNTSEDDVTYGITETELIASYNWADQKAPKIIVPGRPRLWKPLEKPRQLEEDNGVYYRDNNSAFFPKHPLEPAIVSVMKMHPQSLDIDIVGCNSTIGNLLRFVQGTERSFRMLVEVVGKTVHLIRRENSPKEQILGVRGFGHAFPEAYTTWTSDVRSSKSHHRILKLRFGGLDLLVRHSADGYIEEKDDKTLSAVESSTTKDEDLTSLIEGLSIGARSGSSADSDNLEVVDGGKVTSQEAIFDLKTRSIKAIGRDTLGEELPRLWLARITNFILAHHTRGTFDNVEVADVHDEVKEWEESHQEDLRRLSALLHRIQTAALEHKDTLLEIVRVDGGPLQIRKRLPDAGVAFSDEVKKQWLKWLGHEDEEPREESDREHYRAYGDSDDDYYYDGYRNSYGDSDSEGGGDYTACDKECGYCGKCPY</sequence>
<feature type="region of interest" description="Disordered" evidence="1">
    <location>
        <begin position="403"/>
        <end position="438"/>
    </location>
</feature>
<evidence type="ECO:0000313" key="3">
    <source>
        <dbReference type="Proteomes" id="UP000240760"/>
    </source>
</evidence>
<feature type="compositionally biased region" description="Low complexity" evidence="1">
    <location>
        <begin position="423"/>
        <end position="432"/>
    </location>
</feature>
<dbReference type="OrthoDB" id="5393654at2759"/>
<dbReference type="EMBL" id="KZ679140">
    <property type="protein sequence ID" value="PTB72716.1"/>
    <property type="molecule type" value="Genomic_DNA"/>
</dbReference>
<reference evidence="2 3" key="1">
    <citation type="submission" date="2016-07" db="EMBL/GenBank/DDBJ databases">
        <title>Multiple horizontal gene transfer events from other fungi enriched the ability of initially mycotrophic Trichoderma (Ascomycota) to feed on dead plant biomass.</title>
        <authorList>
            <consortium name="DOE Joint Genome Institute"/>
            <person name="Aerts A."/>
            <person name="Atanasova L."/>
            <person name="Chenthamara K."/>
            <person name="Zhang J."/>
            <person name="Grujic M."/>
            <person name="Henrissat B."/>
            <person name="Kuo A."/>
            <person name="Salamov A."/>
            <person name="Lipzen A."/>
            <person name="Labutti K."/>
            <person name="Barry K."/>
            <person name="Miao Y."/>
            <person name="Rahimi M.J."/>
            <person name="Shen Q."/>
            <person name="Grigoriev I.V."/>
            <person name="Kubicek C.P."/>
            <person name="Druzhinina I.S."/>
        </authorList>
    </citation>
    <scope>NUCLEOTIDE SEQUENCE [LARGE SCALE GENOMIC DNA]</scope>
    <source>
        <strain evidence="2 3">ATCC 18648</strain>
    </source>
</reference>
<gene>
    <name evidence="2" type="ORF">M440DRAFT_1341178</name>
</gene>
<dbReference type="Proteomes" id="UP000240760">
    <property type="component" value="Unassembled WGS sequence"/>
</dbReference>
<accession>A0A2T4BTZ3</accession>
<proteinExistence type="predicted"/>
<evidence type="ECO:0000256" key="1">
    <source>
        <dbReference type="SAM" id="MobiDB-lite"/>
    </source>
</evidence>
<evidence type="ECO:0008006" key="4">
    <source>
        <dbReference type="Google" id="ProtNLM"/>
    </source>
</evidence>
<name>A0A2T4BTZ3_TRILO</name>
<dbReference type="STRING" id="983965.A0A2T4BTZ3"/>
<organism evidence="2 3">
    <name type="scientific">Trichoderma longibrachiatum ATCC 18648</name>
    <dbReference type="NCBI Taxonomy" id="983965"/>
    <lineage>
        <taxon>Eukaryota</taxon>
        <taxon>Fungi</taxon>
        <taxon>Dikarya</taxon>
        <taxon>Ascomycota</taxon>
        <taxon>Pezizomycotina</taxon>
        <taxon>Sordariomycetes</taxon>
        <taxon>Hypocreomycetidae</taxon>
        <taxon>Hypocreales</taxon>
        <taxon>Hypocreaceae</taxon>
        <taxon>Trichoderma</taxon>
    </lineage>
</organism>
<dbReference type="AlphaFoldDB" id="A0A2T4BTZ3"/>
<keyword evidence="3" id="KW-1185">Reference proteome</keyword>
<feature type="compositionally biased region" description="Basic and acidic residues" evidence="1">
    <location>
        <begin position="405"/>
        <end position="415"/>
    </location>
</feature>
<dbReference type="PANTHER" id="PTHR35179">
    <property type="entry name" value="PROTEIN CBG02620"/>
    <property type="match status" value="1"/>
</dbReference>
<feature type="region of interest" description="Disordered" evidence="1">
    <location>
        <begin position="1"/>
        <end position="20"/>
    </location>
</feature>
<dbReference type="PANTHER" id="PTHR35179:SF2">
    <property type="entry name" value="START DOMAIN-CONTAINING PROTEIN"/>
    <property type="match status" value="1"/>
</dbReference>